<comment type="caution">
    <text evidence="1">The sequence shown here is derived from an EMBL/GenBank/DDBJ whole genome shotgun (WGS) entry which is preliminary data.</text>
</comment>
<dbReference type="AlphaFoldDB" id="A0A2K3KMI7"/>
<name>A0A2K3KMI7_TRIPR</name>
<dbReference type="EMBL" id="ASHM01102245">
    <property type="protein sequence ID" value="PNX67507.1"/>
    <property type="molecule type" value="Genomic_DNA"/>
</dbReference>
<sequence>RTDMITPWAEEIMVKHAKLLKIPTVVEGKVFKRAKGTSRVEEVKMNLVGHKV</sequence>
<evidence type="ECO:0000313" key="2">
    <source>
        <dbReference type="Proteomes" id="UP000236291"/>
    </source>
</evidence>
<dbReference type="Proteomes" id="UP000236291">
    <property type="component" value="Unassembled WGS sequence"/>
</dbReference>
<proteinExistence type="predicted"/>
<reference evidence="1 2" key="1">
    <citation type="journal article" date="2014" name="Am. J. Bot.">
        <title>Genome assembly and annotation for red clover (Trifolium pratense; Fabaceae).</title>
        <authorList>
            <person name="Istvanek J."/>
            <person name="Jaros M."/>
            <person name="Krenek A."/>
            <person name="Repkova J."/>
        </authorList>
    </citation>
    <scope>NUCLEOTIDE SEQUENCE [LARGE SCALE GENOMIC DNA]</scope>
    <source>
        <strain evidence="2">cv. Tatra</strain>
        <tissue evidence="1">Young leaves</tissue>
    </source>
</reference>
<protein>
    <submittedName>
        <fullName evidence="1">Uncharacterized protein</fullName>
    </submittedName>
</protein>
<feature type="non-terminal residue" evidence="1">
    <location>
        <position position="1"/>
    </location>
</feature>
<accession>A0A2K3KMI7</accession>
<gene>
    <name evidence="1" type="ORF">L195_g055666</name>
</gene>
<reference evidence="1 2" key="2">
    <citation type="journal article" date="2017" name="Front. Plant Sci.">
        <title>Gene Classification and Mining of Molecular Markers Useful in Red Clover (Trifolium pratense) Breeding.</title>
        <authorList>
            <person name="Istvanek J."/>
            <person name="Dluhosova J."/>
            <person name="Dluhos P."/>
            <person name="Patkova L."/>
            <person name="Nedelnik J."/>
            <person name="Repkova J."/>
        </authorList>
    </citation>
    <scope>NUCLEOTIDE SEQUENCE [LARGE SCALE GENOMIC DNA]</scope>
    <source>
        <strain evidence="2">cv. Tatra</strain>
        <tissue evidence="1">Young leaves</tissue>
    </source>
</reference>
<organism evidence="1 2">
    <name type="scientific">Trifolium pratense</name>
    <name type="common">Red clover</name>
    <dbReference type="NCBI Taxonomy" id="57577"/>
    <lineage>
        <taxon>Eukaryota</taxon>
        <taxon>Viridiplantae</taxon>
        <taxon>Streptophyta</taxon>
        <taxon>Embryophyta</taxon>
        <taxon>Tracheophyta</taxon>
        <taxon>Spermatophyta</taxon>
        <taxon>Magnoliopsida</taxon>
        <taxon>eudicotyledons</taxon>
        <taxon>Gunneridae</taxon>
        <taxon>Pentapetalae</taxon>
        <taxon>rosids</taxon>
        <taxon>fabids</taxon>
        <taxon>Fabales</taxon>
        <taxon>Fabaceae</taxon>
        <taxon>Papilionoideae</taxon>
        <taxon>50 kb inversion clade</taxon>
        <taxon>NPAAA clade</taxon>
        <taxon>Hologalegina</taxon>
        <taxon>IRL clade</taxon>
        <taxon>Trifolieae</taxon>
        <taxon>Trifolium</taxon>
    </lineage>
</organism>
<evidence type="ECO:0000313" key="1">
    <source>
        <dbReference type="EMBL" id="PNX67507.1"/>
    </source>
</evidence>